<protein>
    <submittedName>
        <fullName evidence="2">Uncharacterized protein</fullName>
    </submittedName>
</protein>
<reference evidence="2 3" key="3">
    <citation type="submission" date="2019-03" db="EMBL/GenBank/DDBJ databases">
        <title>Genomic Encyclopedia of Type Strains, Phase IV (KMG-IV): sequencing the most valuable type-strain genomes for metagenomic binning, comparative biology and taxonomic classification.</title>
        <authorList>
            <person name="Goeker M."/>
        </authorList>
    </citation>
    <scope>NUCLEOTIDE SEQUENCE [LARGE SCALE GENOMIC DNA]</scope>
    <source>
        <strain evidence="2 3">DSM 103236</strain>
    </source>
</reference>
<evidence type="ECO:0000313" key="2">
    <source>
        <dbReference type="EMBL" id="TCO20565.1"/>
    </source>
</evidence>
<reference evidence="4" key="2">
    <citation type="journal article" date="2019" name="Int. J. Syst. Evol. Microbiol.">
        <title>The Global Catalogue of Microorganisms (GCM) 10K type strain sequencing project: providing services to taxonomists for standard genome sequencing and annotation.</title>
        <authorList>
            <consortium name="The Broad Institute Genomics Platform"/>
            <consortium name="The Broad Institute Genome Sequencing Center for Infectious Disease"/>
            <person name="Wu L."/>
            <person name="Ma J."/>
        </authorList>
    </citation>
    <scope>NUCLEOTIDE SEQUENCE [LARGE SCALE GENOMIC DNA]</scope>
    <source>
        <strain evidence="4">CGMCC 1.15644</strain>
    </source>
</reference>
<dbReference type="EMBL" id="BMJO01000007">
    <property type="protein sequence ID" value="GGE66459.1"/>
    <property type="molecule type" value="Genomic_DNA"/>
</dbReference>
<gene>
    <name evidence="2" type="ORF">EV200_1085</name>
    <name evidence="1" type="ORF">GCM10011413_36240</name>
</gene>
<dbReference type="Proteomes" id="UP000295684">
    <property type="component" value="Unassembled WGS sequence"/>
</dbReference>
<comment type="caution">
    <text evidence="2">The sequence shown here is derived from an EMBL/GenBank/DDBJ whole genome shotgun (WGS) entry which is preliminary data.</text>
</comment>
<keyword evidence="4" id="KW-1185">Reference proteome</keyword>
<evidence type="ECO:0000313" key="4">
    <source>
        <dbReference type="Proteomes" id="UP000622648"/>
    </source>
</evidence>
<reference evidence="1" key="4">
    <citation type="submission" date="2024-05" db="EMBL/GenBank/DDBJ databases">
        <authorList>
            <person name="Sun Q."/>
            <person name="Zhou Y."/>
        </authorList>
    </citation>
    <scope>NUCLEOTIDE SEQUENCE</scope>
    <source>
        <strain evidence="1">CGMCC 1.15644</strain>
    </source>
</reference>
<dbReference type="EMBL" id="SLWO01000008">
    <property type="protein sequence ID" value="TCO20565.1"/>
    <property type="molecule type" value="Genomic_DNA"/>
</dbReference>
<dbReference type="AlphaFoldDB" id="A0A4R2H840"/>
<reference evidence="1" key="1">
    <citation type="journal article" date="2014" name="Int. J. Syst. Evol. Microbiol.">
        <title>Complete genome of a new Firmicutes species belonging to the dominant human colonic microbiota ('Ruminococcus bicirculans') reveals two chromosomes and a selective capacity to utilize plant glucans.</title>
        <authorList>
            <consortium name="NISC Comparative Sequencing Program"/>
            <person name="Wegmann U."/>
            <person name="Louis P."/>
            <person name="Goesmann A."/>
            <person name="Henrissat B."/>
            <person name="Duncan S.H."/>
            <person name="Flint H.J."/>
        </authorList>
    </citation>
    <scope>NUCLEOTIDE SEQUENCE</scope>
    <source>
        <strain evidence="1">CGMCC 1.15644</strain>
    </source>
</reference>
<accession>A0A4R2H840</accession>
<sequence>MNIQIMNQYGISFNKKVNGVIETGSNSIELTNYLYLYSRYKPSLEEFISAIDLALNGQFDSIDEDDKVWSQELGYDMYIGTILDESTFELYLADHYEETVKIYPLIDVREIFNSLLEFIQ</sequence>
<dbReference type="RefSeq" id="WP_132535266.1">
    <property type="nucleotide sequence ID" value="NZ_BMJO01000007.1"/>
</dbReference>
<name>A0A4R2H840_9SPHI</name>
<dbReference type="Proteomes" id="UP000622648">
    <property type="component" value="Unassembled WGS sequence"/>
</dbReference>
<organism evidence="2 3">
    <name type="scientific">Pedobacter psychrotolerans</name>
    <dbReference type="NCBI Taxonomy" id="1843235"/>
    <lineage>
        <taxon>Bacteria</taxon>
        <taxon>Pseudomonadati</taxon>
        <taxon>Bacteroidota</taxon>
        <taxon>Sphingobacteriia</taxon>
        <taxon>Sphingobacteriales</taxon>
        <taxon>Sphingobacteriaceae</taxon>
        <taxon>Pedobacter</taxon>
    </lineage>
</organism>
<proteinExistence type="predicted"/>
<evidence type="ECO:0000313" key="1">
    <source>
        <dbReference type="EMBL" id="GGE66459.1"/>
    </source>
</evidence>
<evidence type="ECO:0000313" key="3">
    <source>
        <dbReference type="Proteomes" id="UP000295684"/>
    </source>
</evidence>
<dbReference type="OrthoDB" id="1452970at2"/>